<evidence type="ECO:0000256" key="1">
    <source>
        <dbReference type="ARBA" id="ARBA00005179"/>
    </source>
</evidence>
<feature type="region of interest" description="Disordered" evidence="5">
    <location>
        <begin position="195"/>
        <end position="217"/>
    </location>
</feature>
<gene>
    <name evidence="6" type="ORF">QBC47DRAFT_4519</name>
</gene>
<keyword evidence="3" id="KW-0949">S-adenosyl-L-methionine</keyword>
<feature type="compositionally biased region" description="Basic and acidic residues" evidence="5">
    <location>
        <begin position="207"/>
        <end position="217"/>
    </location>
</feature>
<evidence type="ECO:0000256" key="4">
    <source>
        <dbReference type="ARBA" id="ARBA00038314"/>
    </source>
</evidence>
<evidence type="ECO:0000313" key="6">
    <source>
        <dbReference type="EMBL" id="KAK1760381.1"/>
    </source>
</evidence>
<dbReference type="PANTHER" id="PTHR35897">
    <property type="entry name" value="METHYLTRANSFERASE AUSD"/>
    <property type="match status" value="1"/>
</dbReference>
<keyword evidence="7" id="KW-1185">Reference proteome</keyword>
<evidence type="ECO:0000256" key="2">
    <source>
        <dbReference type="ARBA" id="ARBA00022679"/>
    </source>
</evidence>
<dbReference type="Proteomes" id="UP001239445">
    <property type="component" value="Unassembled WGS sequence"/>
</dbReference>
<proteinExistence type="inferred from homology"/>
<accession>A0AAJ0BLG3</accession>
<evidence type="ECO:0000256" key="5">
    <source>
        <dbReference type="SAM" id="MobiDB-lite"/>
    </source>
</evidence>
<dbReference type="InterPro" id="IPR029063">
    <property type="entry name" value="SAM-dependent_MTases_sf"/>
</dbReference>
<comment type="similarity">
    <text evidence="4">Belongs to the class I-like SAM-binding methyltransferase superfamily.</text>
</comment>
<dbReference type="AlphaFoldDB" id="A0AAJ0BLG3"/>
<dbReference type="EMBL" id="MU839827">
    <property type="protein sequence ID" value="KAK1760381.1"/>
    <property type="molecule type" value="Genomic_DNA"/>
</dbReference>
<name>A0AAJ0BLG3_9PEZI</name>
<reference evidence="6" key="1">
    <citation type="submission" date="2023-06" db="EMBL/GenBank/DDBJ databases">
        <title>Genome-scale phylogeny and comparative genomics of the fungal order Sordariales.</title>
        <authorList>
            <consortium name="Lawrence Berkeley National Laboratory"/>
            <person name="Hensen N."/>
            <person name="Bonometti L."/>
            <person name="Westerberg I."/>
            <person name="Brannstrom I.O."/>
            <person name="Guillou S."/>
            <person name="Cros-Aarteil S."/>
            <person name="Calhoun S."/>
            <person name="Haridas S."/>
            <person name="Kuo A."/>
            <person name="Mondo S."/>
            <person name="Pangilinan J."/>
            <person name="Riley R."/>
            <person name="Labutti K."/>
            <person name="Andreopoulos B."/>
            <person name="Lipzen A."/>
            <person name="Chen C."/>
            <person name="Yanf M."/>
            <person name="Daum C."/>
            <person name="Ng V."/>
            <person name="Clum A."/>
            <person name="Steindorff A."/>
            <person name="Ohm R."/>
            <person name="Martin F."/>
            <person name="Silar P."/>
            <person name="Natvig D."/>
            <person name="Lalanne C."/>
            <person name="Gautier V."/>
            <person name="Ament-Velasquez S.L."/>
            <person name="Kruys A."/>
            <person name="Hutchinson M.I."/>
            <person name="Powell A.J."/>
            <person name="Barry K."/>
            <person name="Miller A.N."/>
            <person name="Grigoriev I.V."/>
            <person name="Debuchy R."/>
            <person name="Gladieux P."/>
            <person name="Thoren M.H."/>
            <person name="Johannesson H."/>
        </authorList>
    </citation>
    <scope>NUCLEOTIDE SEQUENCE</scope>
    <source>
        <strain evidence="6">PSN4</strain>
    </source>
</reference>
<keyword evidence="2" id="KW-0808">Transferase</keyword>
<protein>
    <recommendedName>
        <fullName evidence="8">Methyltransferase domain-containing protein</fullName>
    </recommendedName>
</protein>
<dbReference type="InterPro" id="IPR051654">
    <property type="entry name" value="Meroterpenoid_MTases"/>
</dbReference>
<sequence>MNRRDINFYNLSAAETLTEPARKLLREYAGIPDEEINNHVDAIRKKAFAVAPYPCVGMFQFLDLSLVQQTPIYRSILERVRAGAKFLDLGCCLGQEIRQLVHDGAPSANTFGSDLYGGFFAVGYDLFADESRLETKFIAADVFDDASPLMELRGQMDIIYTGAFFHLFSLKEQEQIAERVVQLLAPQAGSMVVGRQSGSEEAGEFSRAGDKSGRSHFRHNSESWRELWKRVGERTGTEWVVEADLSAPEYTLAAPGGKSAAIQDKMTARGLRYVVKRL</sequence>
<dbReference type="Gene3D" id="3.40.50.150">
    <property type="entry name" value="Vaccinia Virus protein VP39"/>
    <property type="match status" value="1"/>
</dbReference>
<comment type="pathway">
    <text evidence="1">Secondary metabolite biosynthesis.</text>
</comment>
<evidence type="ECO:0000313" key="7">
    <source>
        <dbReference type="Proteomes" id="UP001239445"/>
    </source>
</evidence>
<dbReference type="SUPFAM" id="SSF53335">
    <property type="entry name" value="S-adenosyl-L-methionine-dependent methyltransferases"/>
    <property type="match status" value="1"/>
</dbReference>
<organism evidence="6 7">
    <name type="scientific">Echria macrotheca</name>
    <dbReference type="NCBI Taxonomy" id="438768"/>
    <lineage>
        <taxon>Eukaryota</taxon>
        <taxon>Fungi</taxon>
        <taxon>Dikarya</taxon>
        <taxon>Ascomycota</taxon>
        <taxon>Pezizomycotina</taxon>
        <taxon>Sordariomycetes</taxon>
        <taxon>Sordariomycetidae</taxon>
        <taxon>Sordariales</taxon>
        <taxon>Schizotheciaceae</taxon>
        <taxon>Echria</taxon>
    </lineage>
</organism>
<evidence type="ECO:0008006" key="8">
    <source>
        <dbReference type="Google" id="ProtNLM"/>
    </source>
</evidence>
<dbReference type="GO" id="GO:0016740">
    <property type="term" value="F:transferase activity"/>
    <property type="evidence" value="ECO:0007669"/>
    <property type="project" value="UniProtKB-KW"/>
</dbReference>
<evidence type="ECO:0000256" key="3">
    <source>
        <dbReference type="ARBA" id="ARBA00022691"/>
    </source>
</evidence>
<dbReference type="PANTHER" id="PTHR35897:SF1">
    <property type="entry name" value="METHYLTRANSFERASE AUSD"/>
    <property type="match status" value="1"/>
</dbReference>
<comment type="caution">
    <text evidence="6">The sequence shown here is derived from an EMBL/GenBank/DDBJ whole genome shotgun (WGS) entry which is preliminary data.</text>
</comment>